<evidence type="ECO:0000256" key="2">
    <source>
        <dbReference type="ARBA" id="ARBA00010289"/>
    </source>
</evidence>
<name>A0A167VL78_9EURO</name>
<dbReference type="PANTHER" id="PTHR46567">
    <property type="entry name" value="MEDIATOR OF RNA POLYMERASE II TRANSCRIPTION SUBUNIT 12"/>
    <property type="match status" value="1"/>
</dbReference>
<protein>
    <recommendedName>
        <fullName evidence="4">Mediator of RNA polymerase II transcription subunit 12</fullName>
    </recommendedName>
    <alternativeName>
        <fullName evidence="11">Mediator complex subunit 12</fullName>
    </alternativeName>
</protein>
<dbReference type="PANTHER" id="PTHR46567:SF1">
    <property type="entry name" value="MEDIATOR OF RNA POLYMERASE II TRANSCRIPTION SUBUNIT 12"/>
    <property type="match status" value="1"/>
</dbReference>
<evidence type="ECO:0000313" key="15">
    <source>
        <dbReference type="Proteomes" id="UP000242877"/>
    </source>
</evidence>
<dbReference type="GO" id="GO:0006357">
    <property type="term" value="P:regulation of transcription by RNA polymerase II"/>
    <property type="evidence" value="ECO:0007669"/>
    <property type="project" value="InterPro"/>
</dbReference>
<sequence>MNIFPPSSELRSLRDHRDAPRDQQSALVTPDVYAHPHLLHSDDRESLYVFARHDESDLFGGLAPKRRRLMADDCPVQSVSCALRALRKPSRQRITSSLSRNGNGSLATPISAGIWPQQTDVCRSTAQSVPTLPASPYSKFRFYQSRGPVERENEGVKDIKVDITYRESGRPKSVPRLSRDARIADFCPWTGSQSEDILSNETITNGFQEKAEANCNECVSSHSSVCKQLNQPTNLHLLSTFLSSAIQDRQRTRKKSYPVHKHPRRLVFSEPRCEAWLRELADLNVPMQRLRRTIPLEIEPRTLLERCLAHLVPLERAIWLARCVNSNEFQKSRKAAYTPQHAHEAEIKIMGDWTRSAHQLLEGALTPPVNAYSRRRMAYVVQLCARLVYENLIDRDLAADMYLQLLEQSPIETLPLHSLFLAVSLPYLICCRDKAKRLANCFISKYEGICHQPDIYRHLIDRMHHFVQRWTYHGSSEPSMPKASGTLSRSPLQQLQVLTKRVMQILDASPFDISALLSICQQYSEDLITLATLLLAWASSTVRSGDYRTHAVASVFRNWTDANVDLDDLIITILPTISNRSCLARSGICHVISELVRSHSISMSTYLDWIVSQKLESDNFCGQVPLEIEVLVNIPSSALSRHVWNLRNEFLVKFGFNVSEERQNIERVRNYIRRRVLPCFKTIYDDEREEDHPFVDLDLKSLPRTVKTNVAVWLRDTFCSIRFDVAKQSSTLTAFDFLEIHNIFEQLEDIPMLADVLEHISLSQDSTLLTAGLQTLAFHLKSFIAMGVAGEIFRTLSSGIADFLESRPPSCDFLGPYISIAAELSIDYSTLPFFREISSGVRSSLEDTYFKESMISFDTADSPYWHDMRDTCRAQVDSSKLHSLLDQLFLRPTDKNCAINCKEDHTGTTLYSLRLLDPKAFDKSIVEWILKCLSSPVGSCLIDHLPTFVGLGIITLPSFYDLITNIIVTEGELWTDYAVPSLLQRCLLILVPKSTMPTLSIDSSACSFEKSRQEFLERNADCVLNLLQWVYSKTAGLSAHDIGFTHNDTVALVYELLLRSSKDVSTILELFPSGEAAVSIAIGQLLECEHLDGVGAINEMIEKLETFSADLCSNRAKLLIRQEKDDDARFLMEEALLRASLRQEYRCTVPKIDFLDHIPEDDLESISCRIIQHVLFLIINSNMTTSRVFRPYAIDAFNRGNANDLIDFYLEIGTKGPNYTSTQSTWARNNHEDQAVASNALTPNSVFEDFDVLDTWSKFSATIEGRAVQLFCLQTLLRTACQCFALKPVNATYSKQTILLHTRFLYIAVATSLPSFLSDEFKDSLNEIYKTIYCGHTTRGTSPISLQTSTSFAISSVIDILPGEALYQCARLLRDRGVLRLWDPSIVYLLLPLLRTAETLSMAINPPDKTMSAGMGPFRCQYPVTSLGYLVGRCFSSETRVLVDRHAQLYLSAEPNQSPLRLPWSMFNEANFTMAAFDAQMLQS</sequence>
<evidence type="ECO:0000256" key="6">
    <source>
        <dbReference type="ARBA" id="ARBA00023015"/>
    </source>
</evidence>
<comment type="subunit">
    <text evidence="3">Component of the SRB8-11 complex, which itself associates with the Mediator complex.</text>
</comment>
<gene>
    <name evidence="14" type="ORF">AAP_05395</name>
</gene>
<reference evidence="14 15" key="1">
    <citation type="journal article" date="2016" name="Genome Biol. Evol.">
        <title>Divergent and convergent evolution of fungal pathogenicity.</title>
        <authorList>
            <person name="Shang Y."/>
            <person name="Xiao G."/>
            <person name="Zheng P."/>
            <person name="Cen K."/>
            <person name="Zhan S."/>
            <person name="Wang C."/>
        </authorList>
    </citation>
    <scope>NUCLEOTIDE SEQUENCE [LARGE SCALE GENOMIC DNA]</scope>
    <source>
        <strain evidence="14 15">ARSEF 7405</strain>
    </source>
</reference>
<evidence type="ECO:0000256" key="11">
    <source>
        <dbReference type="ARBA" id="ARBA00032010"/>
    </source>
</evidence>
<dbReference type="Pfam" id="PF09497">
    <property type="entry name" value="Med12"/>
    <property type="match status" value="1"/>
</dbReference>
<keyword evidence="7" id="KW-0010">Activator</keyword>
<comment type="subcellular location">
    <subcellularLocation>
        <location evidence="1">Nucleus</location>
    </subcellularLocation>
</comment>
<keyword evidence="5" id="KW-0678">Repressor</keyword>
<proteinExistence type="inferred from homology"/>
<organism evidence="14 15">
    <name type="scientific">Ascosphaera apis ARSEF 7405</name>
    <dbReference type="NCBI Taxonomy" id="392613"/>
    <lineage>
        <taxon>Eukaryota</taxon>
        <taxon>Fungi</taxon>
        <taxon>Dikarya</taxon>
        <taxon>Ascomycota</taxon>
        <taxon>Pezizomycotina</taxon>
        <taxon>Eurotiomycetes</taxon>
        <taxon>Eurotiomycetidae</taxon>
        <taxon>Onygenales</taxon>
        <taxon>Ascosphaeraceae</taxon>
        <taxon>Ascosphaera</taxon>
    </lineage>
</organism>
<dbReference type="VEuPathDB" id="FungiDB:AAP_05395"/>
<comment type="function">
    <text evidence="10">Component of the SRB8-11 complex. The SRB8-11 complex is a regulatory module of the Mediator complex which is itself involved in regulation of basal and activated RNA polymerase II-dependent transcription. The SRB8-11 complex may be involved in the transcriptional repression of a subset of genes regulated by Mediator. It may inhibit the association of the Mediator complex with RNA polymerase II to form the holoenzyme complex.</text>
</comment>
<keyword evidence="9" id="KW-0539">Nucleus</keyword>
<keyword evidence="6" id="KW-0805">Transcription regulation</keyword>
<dbReference type="EMBL" id="AZGZ01000031">
    <property type="protein sequence ID" value="KZZ87691.1"/>
    <property type="molecule type" value="Genomic_DNA"/>
</dbReference>
<dbReference type="Pfam" id="PF25326">
    <property type="entry name" value="ARM_SRB8"/>
    <property type="match status" value="1"/>
</dbReference>
<feature type="domain" description="Mediator complex subunit Med12" evidence="13">
    <location>
        <begin position="259"/>
        <end position="322"/>
    </location>
</feature>
<evidence type="ECO:0000256" key="12">
    <source>
        <dbReference type="SAM" id="MobiDB-lite"/>
    </source>
</evidence>
<feature type="compositionally biased region" description="Basic and acidic residues" evidence="12">
    <location>
        <begin position="11"/>
        <end position="21"/>
    </location>
</feature>
<evidence type="ECO:0000259" key="13">
    <source>
        <dbReference type="SMART" id="SM01281"/>
    </source>
</evidence>
<keyword evidence="8" id="KW-0804">Transcription</keyword>
<evidence type="ECO:0000256" key="5">
    <source>
        <dbReference type="ARBA" id="ARBA00022491"/>
    </source>
</evidence>
<dbReference type="GO" id="GO:0003712">
    <property type="term" value="F:transcription coregulator activity"/>
    <property type="evidence" value="ECO:0007669"/>
    <property type="project" value="InterPro"/>
</dbReference>
<evidence type="ECO:0000313" key="14">
    <source>
        <dbReference type="EMBL" id="KZZ87691.1"/>
    </source>
</evidence>
<evidence type="ECO:0000256" key="10">
    <source>
        <dbReference type="ARBA" id="ARBA00025661"/>
    </source>
</evidence>
<dbReference type="GO" id="GO:0016592">
    <property type="term" value="C:mediator complex"/>
    <property type="evidence" value="ECO:0007669"/>
    <property type="project" value="InterPro"/>
</dbReference>
<dbReference type="InterPro" id="IPR057344">
    <property type="entry name" value="ARM_SRB8"/>
</dbReference>
<accession>A0A167VL78</accession>
<evidence type="ECO:0000256" key="4">
    <source>
        <dbReference type="ARBA" id="ARBA00019622"/>
    </source>
</evidence>
<dbReference type="OrthoDB" id="20828at2759"/>
<evidence type="ECO:0000256" key="8">
    <source>
        <dbReference type="ARBA" id="ARBA00023163"/>
    </source>
</evidence>
<dbReference type="SMART" id="SM01281">
    <property type="entry name" value="Med12"/>
    <property type="match status" value="1"/>
</dbReference>
<keyword evidence="15" id="KW-1185">Reference proteome</keyword>
<comment type="caution">
    <text evidence="14">The sequence shown here is derived from an EMBL/GenBank/DDBJ whole genome shotgun (WGS) entry which is preliminary data.</text>
</comment>
<evidence type="ECO:0000256" key="1">
    <source>
        <dbReference type="ARBA" id="ARBA00004123"/>
    </source>
</evidence>
<comment type="similarity">
    <text evidence="2">Belongs to the Mediator complex subunit 12 family.</text>
</comment>
<evidence type="ECO:0000256" key="3">
    <source>
        <dbReference type="ARBA" id="ARBA00011629"/>
    </source>
</evidence>
<evidence type="ECO:0000256" key="9">
    <source>
        <dbReference type="ARBA" id="ARBA00023242"/>
    </source>
</evidence>
<dbReference type="InterPro" id="IPR019035">
    <property type="entry name" value="Mediator_Med12"/>
</dbReference>
<feature type="region of interest" description="Disordered" evidence="12">
    <location>
        <begin position="1"/>
        <end position="25"/>
    </location>
</feature>
<evidence type="ECO:0000256" key="7">
    <source>
        <dbReference type="ARBA" id="ARBA00023159"/>
    </source>
</evidence>
<dbReference type="Proteomes" id="UP000242877">
    <property type="component" value="Unassembled WGS sequence"/>
</dbReference>